<dbReference type="PANTHER" id="PTHR43003">
    <property type="entry name" value="DNA-3-METHYLADENINE GLYCOSYLASE"/>
    <property type="match status" value="1"/>
</dbReference>
<dbReference type="Gene3D" id="1.10.340.30">
    <property type="entry name" value="Hypothetical protein, domain 2"/>
    <property type="match status" value="1"/>
</dbReference>
<keyword evidence="2" id="KW-0234">DNA repair</keyword>
<dbReference type="EMBL" id="JAROAV010000006">
    <property type="protein sequence ID" value="MDF8262933.1"/>
    <property type="molecule type" value="Genomic_DNA"/>
</dbReference>
<evidence type="ECO:0000256" key="2">
    <source>
        <dbReference type="ARBA" id="ARBA00023204"/>
    </source>
</evidence>
<evidence type="ECO:0000256" key="1">
    <source>
        <dbReference type="ARBA" id="ARBA00022763"/>
    </source>
</evidence>
<dbReference type="InterPro" id="IPR051912">
    <property type="entry name" value="Alkylbase_DNA_Glycosylase/TA"/>
</dbReference>
<dbReference type="PANTHER" id="PTHR43003:SF6">
    <property type="entry name" value="DNA GLYCOSYLASE"/>
    <property type="match status" value="1"/>
</dbReference>
<protein>
    <submittedName>
        <fullName evidence="3">DNA-3-methyladenine glycosylase 2 family protein</fullName>
    </submittedName>
</protein>
<keyword evidence="4" id="KW-1185">Reference proteome</keyword>
<keyword evidence="1" id="KW-0227">DNA damage</keyword>
<sequence length="293" mass="31705">MGAILSGLRHGGYDPTWRTDASGLWRASRTPDGPVTMHLTVARADVAGDAVTARAWGPGASWLLDRLPAMLGDGDDTDGFVPEHPVLATAHRRAQHFRVPCSGLVMESLIPVVIEQRVTGKQAFAGYRSLVRRYGETAPGPGGELRLVVPPDVRTWRRVPSWEWLRAGVDAARADTVARALSVAARLEECADLPIADAHRRLRAVPGIGAWTAAEVAQRALGDADAVSVGDYHVAKNVTYALDDGRVGDDARMLELLQPYAGHRFRVQRLLELAGIARPRRGPRLTVPTHLPA</sequence>
<accession>A0ABT6C318</accession>
<organism evidence="3 4">
    <name type="scientific">Luteipulveratus flavus</name>
    <dbReference type="NCBI Taxonomy" id="3031728"/>
    <lineage>
        <taxon>Bacteria</taxon>
        <taxon>Bacillati</taxon>
        <taxon>Actinomycetota</taxon>
        <taxon>Actinomycetes</taxon>
        <taxon>Micrococcales</taxon>
        <taxon>Dermacoccaceae</taxon>
        <taxon>Luteipulveratus</taxon>
    </lineage>
</organism>
<evidence type="ECO:0000313" key="3">
    <source>
        <dbReference type="EMBL" id="MDF8262933.1"/>
    </source>
</evidence>
<dbReference type="Proteomes" id="UP001528912">
    <property type="component" value="Unassembled WGS sequence"/>
</dbReference>
<dbReference type="SUPFAM" id="SSF48150">
    <property type="entry name" value="DNA-glycosylase"/>
    <property type="match status" value="1"/>
</dbReference>
<comment type="caution">
    <text evidence="3">The sequence shown here is derived from an EMBL/GenBank/DDBJ whole genome shotgun (WGS) entry which is preliminary data.</text>
</comment>
<name>A0ABT6C318_9MICO</name>
<gene>
    <name evidence="3" type="ORF">P4R38_01585</name>
</gene>
<evidence type="ECO:0000313" key="4">
    <source>
        <dbReference type="Proteomes" id="UP001528912"/>
    </source>
</evidence>
<proteinExistence type="predicted"/>
<reference evidence="3 4" key="1">
    <citation type="submission" date="2023-03" db="EMBL/GenBank/DDBJ databases">
        <title>YIM 133296 draft genome.</title>
        <authorList>
            <person name="Xiong L."/>
        </authorList>
    </citation>
    <scope>NUCLEOTIDE SEQUENCE [LARGE SCALE GENOMIC DNA]</scope>
    <source>
        <strain evidence="3 4">YIM 133296</strain>
    </source>
</reference>
<dbReference type="InterPro" id="IPR011257">
    <property type="entry name" value="DNA_glycosylase"/>
</dbReference>